<feature type="domain" description="Leucine-rich repeat" evidence="1">
    <location>
        <begin position="5"/>
        <end position="158"/>
    </location>
</feature>
<keyword evidence="3" id="KW-1185">Reference proteome</keyword>
<organism evidence="2 3">
    <name type="scientific">Fusarium duplospermum</name>
    <dbReference type="NCBI Taxonomy" id="1325734"/>
    <lineage>
        <taxon>Eukaryota</taxon>
        <taxon>Fungi</taxon>
        <taxon>Dikarya</taxon>
        <taxon>Ascomycota</taxon>
        <taxon>Pezizomycotina</taxon>
        <taxon>Sordariomycetes</taxon>
        <taxon>Hypocreomycetidae</taxon>
        <taxon>Hypocreales</taxon>
        <taxon>Nectriaceae</taxon>
        <taxon>Fusarium</taxon>
        <taxon>Fusarium solani species complex</taxon>
    </lineage>
</organism>
<dbReference type="AlphaFoldDB" id="A0A428QCC0"/>
<evidence type="ECO:0000259" key="1">
    <source>
        <dbReference type="Pfam" id="PF24969"/>
    </source>
</evidence>
<proteinExistence type="predicted"/>
<dbReference type="EMBL" id="NKCI01000042">
    <property type="protein sequence ID" value="RSL62931.1"/>
    <property type="molecule type" value="Genomic_DNA"/>
</dbReference>
<reference evidence="2 3" key="1">
    <citation type="submission" date="2017-06" db="EMBL/GenBank/DDBJ databases">
        <title>Comparative genomic analysis of Ambrosia Fusariam Clade fungi.</title>
        <authorList>
            <person name="Stajich J.E."/>
            <person name="Carrillo J."/>
            <person name="Kijimoto T."/>
            <person name="Eskalen A."/>
            <person name="O'Donnell K."/>
            <person name="Kasson M."/>
        </authorList>
    </citation>
    <scope>NUCLEOTIDE SEQUENCE [LARGE SCALE GENOMIC DNA]</scope>
    <source>
        <strain evidence="2 3">NRRL62584</strain>
    </source>
</reference>
<evidence type="ECO:0000313" key="2">
    <source>
        <dbReference type="EMBL" id="RSL62931.1"/>
    </source>
</evidence>
<dbReference type="OrthoDB" id="2520703at2759"/>
<accession>A0A428QCC0</accession>
<comment type="caution">
    <text evidence="2">The sequence shown here is derived from an EMBL/GenBank/DDBJ whole genome shotgun (WGS) entry which is preliminary data.</text>
</comment>
<dbReference type="InterPro" id="IPR056867">
    <property type="entry name" value="LRR_15"/>
</dbReference>
<gene>
    <name evidence="2" type="ORF">CEP54_005519</name>
</gene>
<dbReference type="Pfam" id="PF24969">
    <property type="entry name" value="LRR_15"/>
    <property type="match status" value="1"/>
</dbReference>
<dbReference type="Proteomes" id="UP000288168">
    <property type="component" value="Unassembled WGS sequence"/>
</dbReference>
<name>A0A428QCC0_9HYPO</name>
<sequence length="188" mass="21246">MFCYDPSPLTTDIGEIVRFLDGCRTTLKSLYLDIRHRSCGPPDLRTRGQVVNLKEYTVLEDLLLCSNSLWPAIEGAEELPRDQVLVDILPSSIARLSVLHPGGEIDERFKKVLLGLADSIKRNKAQFPSLRCIRCDVREICEGDDGAISKAFEEIGIDFVYKEFPRYDWSYKMSGDGDRLPRLKCSSG</sequence>
<evidence type="ECO:0000313" key="3">
    <source>
        <dbReference type="Proteomes" id="UP000288168"/>
    </source>
</evidence>
<protein>
    <recommendedName>
        <fullName evidence="1">Leucine-rich repeat domain-containing protein</fullName>
    </recommendedName>
</protein>